<dbReference type="Pfam" id="PF11734">
    <property type="entry name" value="TilS_C"/>
    <property type="match status" value="1"/>
</dbReference>
<evidence type="ECO:0000256" key="8">
    <source>
        <dbReference type="HAMAP-Rule" id="MF_01161"/>
    </source>
</evidence>
<keyword evidence="5 8" id="KW-0547">Nucleotide-binding</keyword>
<dbReference type="SUPFAM" id="SSF56037">
    <property type="entry name" value="PheT/TilS domain"/>
    <property type="match status" value="1"/>
</dbReference>
<feature type="domain" description="Lysidine-tRNA(Ile) synthetase C-terminal" evidence="9">
    <location>
        <begin position="385"/>
        <end position="460"/>
    </location>
</feature>
<dbReference type="GO" id="GO:0032267">
    <property type="term" value="F:tRNA(Ile)-lysidine synthase activity"/>
    <property type="evidence" value="ECO:0007669"/>
    <property type="project" value="UniProtKB-EC"/>
</dbReference>
<comment type="subcellular location">
    <subcellularLocation>
        <location evidence="1 8">Cytoplasm</location>
    </subcellularLocation>
</comment>
<comment type="function">
    <text evidence="8">Ligates lysine onto the cytidine present at position 34 of the AUA codon-specific tRNA(Ile) that contains the anticodon CAU, in an ATP-dependent manner. Cytidine is converted to lysidine, thus changing the amino acid specificity of the tRNA from methionine to isoleucine.</text>
</comment>
<evidence type="ECO:0000259" key="9">
    <source>
        <dbReference type="SMART" id="SM00977"/>
    </source>
</evidence>
<dbReference type="NCBIfam" id="TIGR02433">
    <property type="entry name" value="lysidine_TilS_C"/>
    <property type="match status" value="1"/>
</dbReference>
<dbReference type="PANTHER" id="PTHR43033">
    <property type="entry name" value="TRNA(ILE)-LYSIDINE SYNTHASE-RELATED"/>
    <property type="match status" value="1"/>
</dbReference>
<evidence type="ECO:0000256" key="1">
    <source>
        <dbReference type="ARBA" id="ARBA00004496"/>
    </source>
</evidence>
<dbReference type="PANTHER" id="PTHR43033:SF1">
    <property type="entry name" value="TRNA(ILE)-LYSIDINE SYNTHASE-RELATED"/>
    <property type="match status" value="1"/>
</dbReference>
<dbReference type="SUPFAM" id="SSF82829">
    <property type="entry name" value="MesJ substrate recognition domain-like"/>
    <property type="match status" value="1"/>
</dbReference>
<dbReference type="EMBL" id="CP059735">
    <property type="protein sequence ID" value="WDD97676.1"/>
    <property type="molecule type" value="Genomic_DNA"/>
</dbReference>
<evidence type="ECO:0000256" key="3">
    <source>
        <dbReference type="ARBA" id="ARBA00022598"/>
    </source>
</evidence>
<dbReference type="SMART" id="SM00977">
    <property type="entry name" value="TilS_C"/>
    <property type="match status" value="1"/>
</dbReference>
<comment type="similarity">
    <text evidence="8">Belongs to the tRNA(Ile)-lysidine synthase family.</text>
</comment>
<dbReference type="AlphaFoldDB" id="A0AAE9YQF9"/>
<dbReference type="GO" id="GO:0005737">
    <property type="term" value="C:cytoplasm"/>
    <property type="evidence" value="ECO:0007669"/>
    <property type="project" value="UniProtKB-SubCell"/>
</dbReference>
<dbReference type="CDD" id="cd01992">
    <property type="entry name" value="TilS_N"/>
    <property type="match status" value="1"/>
</dbReference>
<comment type="domain">
    <text evidence="8">The N-terminal region contains the highly conserved SGGXDS motif, predicted to be a P-loop motif involved in ATP binding.</text>
</comment>
<sequence>MSLIEQTLENFFRSYPKKTVVIAYSGGVDSQVLLYALARLKQAKRLDNPLMVCHINHGLSENAALWQQSAEFECQKLGLELICRQVTLDVSGSQSLEALAREARYQALQQLAPKGALIITGHHSDDQGETLLLALKRGAGLKGLSAMASVSALGGHTLVRPLLALRRRDIEDYARGHQLSWIEDESNSDTRFDRNFIRHQIMPLLTGRWPSMVATMGRSSEHCREGQELLTELAQQDLAQTTLSARVLSVPELAKLSKARFNNLLRYFLDQHKCLMPSAEQLNQVHVQLGAPADKTPAVKMADAWLRRYRDGLYLTGGFQDISSWQQQLLLDAADKAATIELPDHLGTLSFSSSNVKVMAEHGLGPAKQERKTLYLRLPQASEPVTVKFSHQNPRCLPDYRRHSRPLKKVLQELALPPWLRQRIPFIYYGETLVAAAGYFACKDYLAPKPGENNRAYLKVNWREQ</sequence>
<dbReference type="NCBIfam" id="TIGR02432">
    <property type="entry name" value="lysidine_TilS_N"/>
    <property type="match status" value="1"/>
</dbReference>
<dbReference type="InterPro" id="IPR011063">
    <property type="entry name" value="TilS/TtcA_N"/>
</dbReference>
<dbReference type="Proteomes" id="UP000032568">
    <property type="component" value="Chromosome"/>
</dbReference>
<dbReference type="InterPro" id="IPR012795">
    <property type="entry name" value="tRNA_Ile_lys_synt_N"/>
</dbReference>
<dbReference type="KEGG" id="tact:SG35_020530"/>
<dbReference type="GO" id="GO:0005524">
    <property type="term" value="F:ATP binding"/>
    <property type="evidence" value="ECO:0007669"/>
    <property type="project" value="UniProtKB-UniRule"/>
</dbReference>
<evidence type="ECO:0000313" key="10">
    <source>
        <dbReference type="EMBL" id="WDD97676.1"/>
    </source>
</evidence>
<reference evidence="10 11" key="1">
    <citation type="journal article" date="2015" name="Genome Announc.">
        <title>Draft Genome Sequences of Marine Isolates of Thalassomonas viridans and Thalassomonas actiniarum.</title>
        <authorList>
            <person name="Olonade I."/>
            <person name="van Zyl L.J."/>
            <person name="Trindade M."/>
        </authorList>
    </citation>
    <scope>NUCLEOTIDE SEQUENCE [LARGE SCALE GENOMIC DNA]</scope>
    <source>
        <strain evidence="10 11">A5K-106</strain>
    </source>
</reference>
<dbReference type="InterPro" id="IPR014729">
    <property type="entry name" value="Rossmann-like_a/b/a_fold"/>
</dbReference>
<protein>
    <recommendedName>
        <fullName evidence="8">tRNA(Ile)-lysidine synthase</fullName>
        <ecNumber evidence="8">6.3.4.19</ecNumber>
    </recommendedName>
    <alternativeName>
        <fullName evidence="8">tRNA(Ile)-2-lysyl-cytidine synthase</fullName>
    </alternativeName>
    <alternativeName>
        <fullName evidence="8">tRNA(Ile)-lysidine synthetase</fullName>
    </alternativeName>
</protein>
<accession>A0AAE9YQF9</accession>
<dbReference type="InterPro" id="IPR012796">
    <property type="entry name" value="Lysidine-tRNA-synth_C"/>
</dbReference>
<dbReference type="GO" id="GO:0006400">
    <property type="term" value="P:tRNA modification"/>
    <property type="evidence" value="ECO:0007669"/>
    <property type="project" value="UniProtKB-UniRule"/>
</dbReference>
<name>A0AAE9YQF9_9GAMM</name>
<dbReference type="SUPFAM" id="SSF52402">
    <property type="entry name" value="Adenine nucleotide alpha hydrolases-like"/>
    <property type="match status" value="1"/>
</dbReference>
<evidence type="ECO:0000313" key="11">
    <source>
        <dbReference type="Proteomes" id="UP000032568"/>
    </source>
</evidence>
<evidence type="ECO:0000256" key="2">
    <source>
        <dbReference type="ARBA" id="ARBA00022490"/>
    </source>
</evidence>
<proteinExistence type="inferred from homology"/>
<evidence type="ECO:0000256" key="4">
    <source>
        <dbReference type="ARBA" id="ARBA00022694"/>
    </source>
</evidence>
<feature type="binding site" evidence="8">
    <location>
        <begin position="25"/>
        <end position="30"/>
    </location>
    <ligand>
        <name>ATP</name>
        <dbReference type="ChEBI" id="CHEBI:30616"/>
    </ligand>
</feature>
<dbReference type="Pfam" id="PF01171">
    <property type="entry name" value="ATP_bind_3"/>
    <property type="match status" value="1"/>
</dbReference>
<dbReference type="HAMAP" id="MF_01161">
    <property type="entry name" value="tRNA_Ile_lys_synt"/>
    <property type="match status" value="1"/>
</dbReference>
<organism evidence="10 11">
    <name type="scientific">Thalassomonas actiniarum</name>
    <dbReference type="NCBI Taxonomy" id="485447"/>
    <lineage>
        <taxon>Bacteria</taxon>
        <taxon>Pseudomonadati</taxon>
        <taxon>Pseudomonadota</taxon>
        <taxon>Gammaproteobacteria</taxon>
        <taxon>Alteromonadales</taxon>
        <taxon>Colwelliaceae</taxon>
        <taxon>Thalassomonas</taxon>
    </lineage>
</organism>
<keyword evidence="11" id="KW-1185">Reference proteome</keyword>
<dbReference type="InterPro" id="IPR012094">
    <property type="entry name" value="tRNA_Ile_lys_synt"/>
</dbReference>
<dbReference type="Gene3D" id="3.40.50.620">
    <property type="entry name" value="HUPs"/>
    <property type="match status" value="1"/>
</dbReference>
<keyword evidence="6 8" id="KW-0067">ATP-binding</keyword>
<comment type="catalytic activity">
    <reaction evidence="7 8">
        <text>cytidine(34) in tRNA(Ile2) + L-lysine + ATP = lysidine(34) in tRNA(Ile2) + AMP + diphosphate + H(+)</text>
        <dbReference type="Rhea" id="RHEA:43744"/>
        <dbReference type="Rhea" id="RHEA-COMP:10625"/>
        <dbReference type="Rhea" id="RHEA-COMP:10670"/>
        <dbReference type="ChEBI" id="CHEBI:15378"/>
        <dbReference type="ChEBI" id="CHEBI:30616"/>
        <dbReference type="ChEBI" id="CHEBI:32551"/>
        <dbReference type="ChEBI" id="CHEBI:33019"/>
        <dbReference type="ChEBI" id="CHEBI:82748"/>
        <dbReference type="ChEBI" id="CHEBI:83665"/>
        <dbReference type="ChEBI" id="CHEBI:456215"/>
        <dbReference type="EC" id="6.3.4.19"/>
    </reaction>
</comment>
<evidence type="ECO:0000256" key="7">
    <source>
        <dbReference type="ARBA" id="ARBA00048539"/>
    </source>
</evidence>
<keyword evidence="2 8" id="KW-0963">Cytoplasm</keyword>
<evidence type="ECO:0000256" key="6">
    <source>
        <dbReference type="ARBA" id="ARBA00022840"/>
    </source>
</evidence>
<dbReference type="EC" id="6.3.4.19" evidence="8"/>
<dbReference type="Gene3D" id="1.20.59.20">
    <property type="match status" value="1"/>
</dbReference>
<dbReference type="Pfam" id="PF09179">
    <property type="entry name" value="TilS"/>
    <property type="match status" value="1"/>
</dbReference>
<evidence type="ECO:0000256" key="5">
    <source>
        <dbReference type="ARBA" id="ARBA00022741"/>
    </source>
</evidence>
<dbReference type="InterPro" id="IPR015262">
    <property type="entry name" value="tRNA_Ile_lys_synt_subst-bd"/>
</dbReference>
<keyword evidence="3 8" id="KW-0436">Ligase</keyword>
<reference evidence="10 11" key="2">
    <citation type="journal article" date="2022" name="Mar. Drugs">
        <title>Bioassay-Guided Fractionation Leads to the Detection of Cholic Acid Generated by the Rare Thalassomonas sp.</title>
        <authorList>
            <person name="Pheiffer F."/>
            <person name="Schneider Y.K."/>
            <person name="Hansen E.H."/>
            <person name="Andersen J.H."/>
            <person name="Isaksson J."/>
            <person name="Busche T."/>
            <person name="R C."/>
            <person name="Kalinowski J."/>
            <person name="Zyl L.V."/>
            <person name="Trindade M."/>
        </authorList>
    </citation>
    <scope>NUCLEOTIDE SEQUENCE [LARGE SCALE GENOMIC DNA]</scope>
    <source>
        <strain evidence="10 11">A5K-106</strain>
    </source>
</reference>
<keyword evidence="4 8" id="KW-0819">tRNA processing</keyword>
<dbReference type="RefSeq" id="WP_044833335.1">
    <property type="nucleotide sequence ID" value="NZ_CP059735.1"/>
</dbReference>
<gene>
    <name evidence="8 10" type="primary">tilS</name>
    <name evidence="10" type="ORF">SG35_020530</name>
</gene>